<protein>
    <recommendedName>
        <fullName evidence="3">DUF4097 domain-containing protein</fullName>
    </recommendedName>
</protein>
<accession>A0A545AEX7</accession>
<comment type="caution">
    <text evidence="1">The sequence shown here is derived from an EMBL/GenBank/DDBJ whole genome shotgun (WGS) entry which is preliminary data.</text>
</comment>
<keyword evidence="2" id="KW-1185">Reference proteome</keyword>
<dbReference type="InParanoid" id="A0A545AEX7"/>
<dbReference type="RefSeq" id="WP_142709717.1">
    <property type="nucleotide sequence ID" value="NZ_VIRS01000053.1"/>
</dbReference>
<evidence type="ECO:0000313" key="1">
    <source>
        <dbReference type="EMBL" id="TQS39888.1"/>
    </source>
</evidence>
<organism evidence="1 2">
    <name type="scientific">Cryptosporangium phraense</name>
    <dbReference type="NCBI Taxonomy" id="2593070"/>
    <lineage>
        <taxon>Bacteria</taxon>
        <taxon>Bacillati</taxon>
        <taxon>Actinomycetota</taxon>
        <taxon>Actinomycetes</taxon>
        <taxon>Cryptosporangiales</taxon>
        <taxon>Cryptosporangiaceae</taxon>
        <taxon>Cryptosporangium</taxon>
    </lineage>
</organism>
<dbReference type="EMBL" id="VIRS01000053">
    <property type="protein sequence ID" value="TQS39888.1"/>
    <property type="molecule type" value="Genomic_DNA"/>
</dbReference>
<dbReference type="Proteomes" id="UP000317982">
    <property type="component" value="Unassembled WGS sequence"/>
</dbReference>
<evidence type="ECO:0000313" key="2">
    <source>
        <dbReference type="Proteomes" id="UP000317982"/>
    </source>
</evidence>
<name>A0A545AEX7_9ACTN</name>
<dbReference type="PROSITE" id="PS51257">
    <property type="entry name" value="PROKAR_LIPOPROTEIN"/>
    <property type="match status" value="1"/>
</dbReference>
<dbReference type="OrthoDB" id="4456952at2"/>
<proteinExistence type="predicted"/>
<reference evidence="1 2" key="1">
    <citation type="submission" date="2019-07" db="EMBL/GenBank/DDBJ databases">
        <title>Cryptosporangium phraense sp. nov., isolated from plant litter.</title>
        <authorList>
            <person name="Suriyachadkun C."/>
        </authorList>
    </citation>
    <scope>NUCLEOTIDE SEQUENCE [LARGE SCALE GENOMIC DNA]</scope>
    <source>
        <strain evidence="1 2">A-T 5661</strain>
    </source>
</reference>
<dbReference type="AlphaFoldDB" id="A0A545AEX7"/>
<evidence type="ECO:0008006" key="3">
    <source>
        <dbReference type="Google" id="ProtNLM"/>
    </source>
</evidence>
<gene>
    <name evidence="1" type="ORF">FL583_37745</name>
</gene>
<sequence>MRRIAAVVLLVAALGLISGCDWLLRDKTEKHYEVGGGVHTVSVTGTAVDLDVVAGKGPISVDEIIRYNGDVPETGHQVRGGVLTLDSDGCTAGKACRVRYRVTVPATVAVQADLDAGTIETTGLSGRLALRLGAGQVTAHRALSRSADVRVDVGDVDLRYAAVPDRVAVTSSTGAVEVTLPGQGPYAVTTRIDVGQNTVKVPSVPGAAHAVDVRVDVGQITVSPA</sequence>